<sequence>MLRTDDDTWQITESVGATALGVAAARAAETESDHPLISDPFARLFLDRAGPGIWSIYDDTDLPAELDPEVRELARAMVDFMAVRTVFFDEFFHAATDGGLRQVVILASGLDARAWRLPWPAGTVVYELDRPEVLDFKAETLAPHAARPKADLVNVPVDLRHDWPRALTDAGFDPARPTVWSAEGLLRYLTPADQDRLIDTIHELSAPGSWLAANAVSPDAIDPDRLARQRDQMRHLRTAAAALAGQPVVDLEELWYPERRTDLRDQLTGHGWHVSTTSMATLLAQHDRPPAAAAAFPSVFVSAQLNWP</sequence>
<dbReference type="NCBIfam" id="TIGR00027">
    <property type="entry name" value="mthyl_TIGR00027"/>
    <property type="match status" value="1"/>
</dbReference>
<gene>
    <name evidence="7" type="ORF">KIH27_17175</name>
</gene>
<dbReference type="InterPro" id="IPR007213">
    <property type="entry name" value="Ppm1/Ppm2/Tcmp"/>
</dbReference>
<accession>A0ABS5RLY8</accession>
<dbReference type="GO" id="GO:0008168">
    <property type="term" value="F:methyltransferase activity"/>
    <property type="evidence" value="ECO:0007669"/>
    <property type="project" value="UniProtKB-KW"/>
</dbReference>
<keyword evidence="8" id="KW-1185">Reference proteome</keyword>
<dbReference type="GO" id="GO:0032259">
    <property type="term" value="P:methylation"/>
    <property type="evidence" value="ECO:0007669"/>
    <property type="project" value="UniProtKB-KW"/>
</dbReference>
<dbReference type="RefSeq" id="WP_214094197.1">
    <property type="nucleotide sequence ID" value="NZ_JAHCLR010000040.1"/>
</dbReference>
<dbReference type="EMBL" id="JAHCLR010000040">
    <property type="protein sequence ID" value="MBS9535320.1"/>
    <property type="molecule type" value="Genomic_DNA"/>
</dbReference>
<proteinExistence type="inferred from homology"/>
<evidence type="ECO:0000313" key="8">
    <source>
        <dbReference type="Proteomes" id="UP001519535"/>
    </source>
</evidence>
<dbReference type="Proteomes" id="UP001519535">
    <property type="component" value="Unassembled WGS sequence"/>
</dbReference>
<protein>
    <recommendedName>
        <fullName evidence="6">S-adenosyl-L-methionine-dependent methyltransferase</fullName>
        <ecNumber evidence="6">2.1.1.-</ecNumber>
    </recommendedName>
</protein>
<evidence type="ECO:0000313" key="7">
    <source>
        <dbReference type="EMBL" id="MBS9535320.1"/>
    </source>
</evidence>
<keyword evidence="5 6" id="KW-0949">S-adenosyl-L-methionine</keyword>
<evidence type="ECO:0000256" key="5">
    <source>
        <dbReference type="ARBA" id="ARBA00022691"/>
    </source>
</evidence>
<dbReference type="InterPro" id="IPR011610">
    <property type="entry name" value="SAM_mthyl_Trfase_ML2640-like"/>
</dbReference>
<dbReference type="Gene3D" id="3.40.50.150">
    <property type="entry name" value="Vaccinia Virus protein VP39"/>
    <property type="match status" value="1"/>
</dbReference>
<reference evidence="7 8" key="1">
    <citation type="submission" date="2021-05" db="EMBL/GenBank/DDBJ databases">
        <title>Mycobacterium acidophilum sp. nov., an extremely acid-tolerant member of the genus Mycobacterium.</title>
        <authorList>
            <person name="Xia J."/>
        </authorList>
    </citation>
    <scope>NUCLEOTIDE SEQUENCE [LARGE SCALE GENOMIC DNA]</scope>
    <source>
        <strain evidence="7 8">M1</strain>
    </source>
</reference>
<dbReference type="PANTHER" id="PTHR43619:SF2">
    <property type="entry name" value="S-ADENOSYL-L-METHIONINE-DEPENDENT METHYLTRANSFERASES SUPERFAMILY PROTEIN"/>
    <property type="match status" value="1"/>
</dbReference>
<dbReference type="InterPro" id="IPR029063">
    <property type="entry name" value="SAM-dependent_MTases_sf"/>
</dbReference>
<dbReference type="SUPFAM" id="SSF53335">
    <property type="entry name" value="S-adenosyl-L-methionine-dependent methyltransferases"/>
    <property type="match status" value="1"/>
</dbReference>
<comment type="similarity">
    <text evidence="2 6">Belongs to the UPF0677 family.</text>
</comment>
<evidence type="ECO:0000256" key="3">
    <source>
        <dbReference type="ARBA" id="ARBA00022603"/>
    </source>
</evidence>
<evidence type="ECO:0000256" key="4">
    <source>
        <dbReference type="ARBA" id="ARBA00022679"/>
    </source>
</evidence>
<evidence type="ECO:0000256" key="6">
    <source>
        <dbReference type="RuleBase" id="RU362030"/>
    </source>
</evidence>
<organism evidence="7 8">
    <name type="scientific">Mycolicibacter acidiphilus</name>
    <dbReference type="NCBI Taxonomy" id="2835306"/>
    <lineage>
        <taxon>Bacteria</taxon>
        <taxon>Bacillati</taxon>
        <taxon>Actinomycetota</taxon>
        <taxon>Actinomycetes</taxon>
        <taxon>Mycobacteriales</taxon>
        <taxon>Mycobacteriaceae</taxon>
        <taxon>Mycolicibacter</taxon>
    </lineage>
</organism>
<evidence type="ECO:0000256" key="2">
    <source>
        <dbReference type="ARBA" id="ARBA00008138"/>
    </source>
</evidence>
<dbReference type="Pfam" id="PF04072">
    <property type="entry name" value="LCM"/>
    <property type="match status" value="1"/>
</dbReference>
<comment type="function">
    <text evidence="1 6">Exhibits S-adenosyl-L-methionine-dependent methyltransferase activity.</text>
</comment>
<evidence type="ECO:0000256" key="1">
    <source>
        <dbReference type="ARBA" id="ARBA00003907"/>
    </source>
</evidence>
<dbReference type="PANTHER" id="PTHR43619">
    <property type="entry name" value="S-ADENOSYL-L-METHIONINE-DEPENDENT METHYLTRANSFERASE YKTD-RELATED"/>
    <property type="match status" value="1"/>
</dbReference>
<keyword evidence="3 6" id="KW-0489">Methyltransferase</keyword>
<keyword evidence="4 7" id="KW-0808">Transferase</keyword>
<comment type="caution">
    <text evidence="7">The sequence shown here is derived from an EMBL/GenBank/DDBJ whole genome shotgun (WGS) entry which is preliminary data.</text>
</comment>
<dbReference type="EC" id="2.1.1.-" evidence="6"/>
<name>A0ABS5RLY8_9MYCO</name>